<dbReference type="InterPro" id="IPR027956">
    <property type="entry name" value="CIROZ"/>
</dbReference>
<organism evidence="2 3">
    <name type="scientific">Pagothenia borchgrevinki</name>
    <name type="common">Bald rockcod</name>
    <name type="synonym">Trematomus borchgrevinki</name>
    <dbReference type="NCBI Taxonomy" id="8213"/>
    <lineage>
        <taxon>Eukaryota</taxon>
        <taxon>Metazoa</taxon>
        <taxon>Chordata</taxon>
        <taxon>Craniata</taxon>
        <taxon>Vertebrata</taxon>
        <taxon>Euteleostomi</taxon>
        <taxon>Actinopterygii</taxon>
        <taxon>Neopterygii</taxon>
        <taxon>Teleostei</taxon>
        <taxon>Neoteleostei</taxon>
        <taxon>Acanthomorphata</taxon>
        <taxon>Eupercaria</taxon>
        <taxon>Perciformes</taxon>
        <taxon>Notothenioidei</taxon>
        <taxon>Nototheniidae</taxon>
        <taxon>Pagothenia</taxon>
    </lineage>
</organism>
<dbReference type="PANTHER" id="PTHR38653">
    <property type="entry name" value="GENE 572-RELATED"/>
    <property type="match status" value="1"/>
</dbReference>
<dbReference type="EMBL" id="JBIYXZ010002070">
    <property type="protein sequence ID" value="KAL3064089.1"/>
    <property type="molecule type" value="Genomic_DNA"/>
</dbReference>
<protein>
    <submittedName>
        <fullName evidence="2">Uncharacterized protein</fullName>
    </submittedName>
</protein>
<proteinExistence type="predicted"/>
<feature type="signal peptide" evidence="1">
    <location>
        <begin position="1"/>
        <end position="25"/>
    </location>
</feature>
<accession>A0ABD2HCH2</accession>
<reference evidence="2 3" key="1">
    <citation type="journal article" date="2022" name="G3 (Bethesda)">
        <title>Evaluating Illumina-, Nanopore-, and PacBio-based genome assembly strategies with the bald notothen, Trematomus borchgrevinki.</title>
        <authorList>
            <person name="Rayamajhi N."/>
            <person name="Cheng C.C."/>
            <person name="Catchen J.M."/>
        </authorList>
    </citation>
    <scope>NUCLEOTIDE SEQUENCE [LARGE SCALE GENOMIC DNA]</scope>
    <source>
        <strain evidence="2">AGRC-2024</strain>
    </source>
</reference>
<sequence length="78" mass="8985">MDQIRFGVSFKTFVFHCLILRSALSIQKREWIDTPTARLTEGDVSCFSDYMEMWIHNARIEGLGLWLSGALKIRGSSF</sequence>
<reference evidence="2 3" key="2">
    <citation type="journal article" date="2024" name="G3 (Bethesda)">
        <title>The genome of the cryopelagic Antarctic bald notothen, Trematomus borchgrevinki.</title>
        <authorList>
            <person name="Rayamajhi N."/>
            <person name="Rivera-Colon A.G."/>
            <person name="Minhas B.F."/>
            <person name="Cheng C.C."/>
            <person name="Catchen J.M."/>
        </authorList>
    </citation>
    <scope>NUCLEOTIDE SEQUENCE [LARGE SCALE GENOMIC DNA]</scope>
    <source>
        <strain evidence="2">AGRC-2024</strain>
    </source>
</reference>
<evidence type="ECO:0000313" key="2">
    <source>
        <dbReference type="EMBL" id="KAL3064089.1"/>
    </source>
</evidence>
<comment type="caution">
    <text evidence="2">The sequence shown here is derived from an EMBL/GenBank/DDBJ whole genome shotgun (WGS) entry which is preliminary data.</text>
</comment>
<evidence type="ECO:0000256" key="1">
    <source>
        <dbReference type="SAM" id="SignalP"/>
    </source>
</evidence>
<dbReference type="AlphaFoldDB" id="A0ABD2HCH2"/>
<keyword evidence="1" id="KW-0732">Signal</keyword>
<evidence type="ECO:0000313" key="3">
    <source>
        <dbReference type="Proteomes" id="UP001619887"/>
    </source>
</evidence>
<dbReference type="PANTHER" id="PTHR38653:SF1">
    <property type="entry name" value="GENE 572-RELATED"/>
    <property type="match status" value="1"/>
</dbReference>
<dbReference type="Proteomes" id="UP001619887">
    <property type="component" value="Unassembled WGS sequence"/>
</dbReference>
<feature type="chain" id="PRO_5044843424" evidence="1">
    <location>
        <begin position="26"/>
        <end position="78"/>
    </location>
</feature>
<keyword evidence="3" id="KW-1185">Reference proteome</keyword>
<name>A0ABD2HCH2_PAGBO</name>
<gene>
    <name evidence="2" type="ORF">OYC64_000392</name>
</gene>